<evidence type="ECO:0000256" key="1">
    <source>
        <dbReference type="ARBA" id="ARBA00022980"/>
    </source>
</evidence>
<dbReference type="RefSeq" id="WP_123040016.1">
    <property type="nucleotide sequence ID" value="NZ_CP033433.1"/>
</dbReference>
<dbReference type="HAMAP" id="MF_00385">
    <property type="entry name" value="Ribosomal_bS16"/>
    <property type="match status" value="1"/>
</dbReference>
<evidence type="ECO:0000313" key="5">
    <source>
        <dbReference type="Proteomes" id="UP000269097"/>
    </source>
</evidence>
<dbReference type="Pfam" id="PF00886">
    <property type="entry name" value="Ribosomal_S16"/>
    <property type="match status" value="1"/>
</dbReference>
<gene>
    <name evidence="3" type="primary">rpsP</name>
    <name evidence="4" type="ORF">EAV92_04870</name>
</gene>
<dbReference type="GO" id="GO:0005737">
    <property type="term" value="C:cytoplasm"/>
    <property type="evidence" value="ECO:0007669"/>
    <property type="project" value="UniProtKB-ARBA"/>
</dbReference>
<evidence type="ECO:0000313" key="4">
    <source>
        <dbReference type="EMBL" id="AYQ71955.1"/>
    </source>
</evidence>
<comment type="similarity">
    <text evidence="3">Belongs to the bacterial ribosomal protein bS16 family.</text>
</comment>
<dbReference type="FunFam" id="3.30.1320.10:FF:000002">
    <property type="entry name" value="30S ribosomal protein S16"/>
    <property type="match status" value="1"/>
</dbReference>
<dbReference type="AlphaFoldDB" id="A0A3G3JUP1"/>
<dbReference type="PANTHER" id="PTHR12919:SF20">
    <property type="entry name" value="SMALL RIBOSOMAL SUBUNIT PROTEIN BS16M"/>
    <property type="match status" value="1"/>
</dbReference>
<organism evidence="4 5">
    <name type="scientific">Cohnella candidum</name>
    <dbReference type="NCBI Taxonomy" id="2674991"/>
    <lineage>
        <taxon>Bacteria</taxon>
        <taxon>Bacillati</taxon>
        <taxon>Bacillota</taxon>
        <taxon>Bacilli</taxon>
        <taxon>Bacillales</taxon>
        <taxon>Paenibacillaceae</taxon>
        <taxon>Cohnella</taxon>
    </lineage>
</organism>
<dbReference type="Proteomes" id="UP000269097">
    <property type="component" value="Chromosome"/>
</dbReference>
<proteinExistence type="inferred from homology"/>
<protein>
    <recommendedName>
        <fullName evidence="3">Small ribosomal subunit protein bS16</fullName>
    </recommendedName>
</protein>
<name>A0A3G3JUP1_9BACL</name>
<dbReference type="PROSITE" id="PS00732">
    <property type="entry name" value="RIBOSOMAL_S16"/>
    <property type="match status" value="1"/>
</dbReference>
<evidence type="ECO:0000256" key="3">
    <source>
        <dbReference type="HAMAP-Rule" id="MF_00385"/>
    </source>
</evidence>
<reference evidence="4 5" key="1">
    <citation type="submission" date="2018-10" db="EMBL/GenBank/DDBJ databases">
        <title>Genome Sequence of Cohnella sp.</title>
        <authorList>
            <person name="Srinivasan S."/>
            <person name="Kim M.K."/>
        </authorList>
    </citation>
    <scope>NUCLEOTIDE SEQUENCE [LARGE SCALE GENOMIC DNA]</scope>
    <source>
        <strain evidence="4 5">18JY8-7</strain>
    </source>
</reference>
<keyword evidence="2 3" id="KW-0687">Ribonucleoprotein</keyword>
<dbReference type="GO" id="GO:0006412">
    <property type="term" value="P:translation"/>
    <property type="evidence" value="ECO:0007669"/>
    <property type="project" value="UniProtKB-UniRule"/>
</dbReference>
<keyword evidence="5" id="KW-1185">Reference proteome</keyword>
<evidence type="ECO:0000256" key="2">
    <source>
        <dbReference type="ARBA" id="ARBA00023274"/>
    </source>
</evidence>
<dbReference type="InterPro" id="IPR020592">
    <property type="entry name" value="Ribosomal_bS16_CS"/>
</dbReference>
<dbReference type="Gene3D" id="3.30.1320.10">
    <property type="match status" value="1"/>
</dbReference>
<dbReference type="SUPFAM" id="SSF54565">
    <property type="entry name" value="Ribosomal protein S16"/>
    <property type="match status" value="1"/>
</dbReference>
<dbReference type="GO" id="GO:0015935">
    <property type="term" value="C:small ribosomal subunit"/>
    <property type="evidence" value="ECO:0007669"/>
    <property type="project" value="TreeGrafter"/>
</dbReference>
<sequence>MAVRIRLKRMGAHKAPFYRVVVSDSRSPRDGRFIEEIGIYNPVAQSAQVQIDEEKALKWLQDGAQASDTVRNLLSKAGVLKKFHESKLQK</sequence>
<keyword evidence="1 3" id="KW-0689">Ribosomal protein</keyword>
<accession>A0A3G3JUP1</accession>
<dbReference type="KEGG" id="coh:EAV92_04870"/>
<dbReference type="EMBL" id="CP033433">
    <property type="protein sequence ID" value="AYQ71955.1"/>
    <property type="molecule type" value="Genomic_DNA"/>
</dbReference>
<dbReference type="InterPro" id="IPR000307">
    <property type="entry name" value="Ribosomal_bS16"/>
</dbReference>
<dbReference type="GO" id="GO:0003735">
    <property type="term" value="F:structural constituent of ribosome"/>
    <property type="evidence" value="ECO:0007669"/>
    <property type="project" value="InterPro"/>
</dbReference>
<dbReference type="NCBIfam" id="TIGR00002">
    <property type="entry name" value="S16"/>
    <property type="match status" value="1"/>
</dbReference>
<dbReference type="InterPro" id="IPR023803">
    <property type="entry name" value="Ribosomal_bS16_dom_sf"/>
</dbReference>
<dbReference type="PANTHER" id="PTHR12919">
    <property type="entry name" value="30S RIBOSOMAL PROTEIN S16"/>
    <property type="match status" value="1"/>
</dbReference>